<evidence type="ECO:0000313" key="4">
    <source>
        <dbReference type="Proteomes" id="UP000323426"/>
    </source>
</evidence>
<dbReference type="SMART" id="SM00028">
    <property type="entry name" value="TPR"/>
    <property type="match status" value="9"/>
</dbReference>
<dbReference type="Pfam" id="PF13181">
    <property type="entry name" value="TPR_8"/>
    <property type="match status" value="2"/>
</dbReference>
<accession>A0A5M6DJ79</accession>
<feature type="repeat" description="TPR" evidence="1">
    <location>
        <begin position="57"/>
        <end position="90"/>
    </location>
</feature>
<dbReference type="AlphaFoldDB" id="A0A5M6DJ79"/>
<dbReference type="PROSITE" id="PS50005">
    <property type="entry name" value="TPR"/>
    <property type="match status" value="2"/>
</dbReference>
<evidence type="ECO:0000313" key="3">
    <source>
        <dbReference type="EMBL" id="KAA5547541.1"/>
    </source>
</evidence>
<sequence>MISTKSFIWPSICLLLLVAGPVFGQKQGRKEKKQRQQEQATAALAAKQEDPRDKEASESFFIDGLKFMMLEDYPKALERFQKAYTINPVNAALNYKLAETIMMMGRPNDAVSFAQAAVNLDAANPYYYLLLAQLYNGQQRYDDAIKTLTKLTKDIPNTDQYLFNLADMYMAQKRYDDALKTYDRIEKQYGFLEEIAYKKQQIYLRQNNLDKALQEGQNLIASDPSEARYTLVQAEMLANNKKTEEAIALINKVLQQEPTNAQARLMLADLYKQKGNLGESEKNLKLAFSYPSMDVDTKVKILVEYIRQLPMPPAQPNPELESMALELANMTVKAHPQEAKAYAVAGDVQAIARKKNEAQASYLKALRLDNSHFKIWQQIVFIDAELMQTDSMIVHTEKALELFPNQAMLWFYNGTGHLLKKNPSKGVKSLEYGKKLAVDNADLQTQFNIQLGDAYQAMKDYPKSDAAYESVLAVDPNNAHVLNNYSYYLSLRGANLNKAKSMSEKLVKAHPKEATYLDTHGWVLYKLKDYAGARKYLEEAIALKKDADLLEHYGDVLFQLGEKDQAVQQWVKAKSLGKGSELIDKKIKDKQLYE</sequence>
<dbReference type="InterPro" id="IPR019734">
    <property type="entry name" value="TPR_rpt"/>
</dbReference>
<dbReference type="InterPro" id="IPR011990">
    <property type="entry name" value="TPR-like_helical_dom_sf"/>
</dbReference>
<feature type="region of interest" description="Disordered" evidence="2">
    <location>
        <begin position="27"/>
        <end position="52"/>
    </location>
</feature>
<dbReference type="Proteomes" id="UP000323426">
    <property type="component" value="Unassembled WGS sequence"/>
</dbReference>
<keyword evidence="4" id="KW-1185">Reference proteome</keyword>
<dbReference type="GO" id="GO:0051301">
    <property type="term" value="P:cell division"/>
    <property type="evidence" value="ECO:0007669"/>
    <property type="project" value="TreeGrafter"/>
</dbReference>
<organism evidence="3 4">
    <name type="scientific">Adhaeribacter rhizoryzae</name>
    <dbReference type="NCBI Taxonomy" id="2607907"/>
    <lineage>
        <taxon>Bacteria</taxon>
        <taxon>Pseudomonadati</taxon>
        <taxon>Bacteroidota</taxon>
        <taxon>Cytophagia</taxon>
        <taxon>Cytophagales</taxon>
        <taxon>Hymenobacteraceae</taxon>
        <taxon>Adhaeribacter</taxon>
    </lineage>
</organism>
<proteinExistence type="predicted"/>
<protein>
    <submittedName>
        <fullName evidence="3">Tetratricopeptide repeat protein</fullName>
    </submittedName>
</protein>
<keyword evidence="1" id="KW-0802">TPR repeat</keyword>
<evidence type="ECO:0000256" key="2">
    <source>
        <dbReference type="SAM" id="MobiDB-lite"/>
    </source>
</evidence>
<dbReference type="PANTHER" id="PTHR12558:SF13">
    <property type="entry name" value="CELL DIVISION CYCLE PROTEIN 27 HOMOLOG"/>
    <property type="match status" value="1"/>
</dbReference>
<feature type="repeat" description="TPR" evidence="1">
    <location>
        <begin position="445"/>
        <end position="478"/>
    </location>
</feature>
<comment type="caution">
    <text evidence="3">The sequence shown here is derived from an EMBL/GenBank/DDBJ whole genome shotgun (WGS) entry which is preliminary data.</text>
</comment>
<name>A0A5M6DJ79_9BACT</name>
<dbReference type="Pfam" id="PF13432">
    <property type="entry name" value="TPR_16"/>
    <property type="match status" value="1"/>
</dbReference>
<dbReference type="EMBL" id="VWSF01000005">
    <property type="protein sequence ID" value="KAA5547541.1"/>
    <property type="molecule type" value="Genomic_DNA"/>
</dbReference>
<dbReference type="Gene3D" id="1.25.40.10">
    <property type="entry name" value="Tetratricopeptide repeat domain"/>
    <property type="match status" value="4"/>
</dbReference>
<dbReference type="Pfam" id="PF14559">
    <property type="entry name" value="TPR_19"/>
    <property type="match status" value="3"/>
</dbReference>
<dbReference type="RefSeq" id="WP_150088163.1">
    <property type="nucleotide sequence ID" value="NZ_VWSF01000005.1"/>
</dbReference>
<gene>
    <name evidence="3" type="ORF">F0145_09505</name>
</gene>
<reference evidence="3 4" key="1">
    <citation type="submission" date="2019-09" db="EMBL/GenBank/DDBJ databases">
        <title>Genome sequence and assembly of Adhaeribacter sp.</title>
        <authorList>
            <person name="Chhetri G."/>
        </authorList>
    </citation>
    <scope>NUCLEOTIDE SEQUENCE [LARGE SCALE GENOMIC DNA]</scope>
    <source>
        <strain evidence="3 4">DK36</strain>
    </source>
</reference>
<dbReference type="SUPFAM" id="SSF48452">
    <property type="entry name" value="TPR-like"/>
    <property type="match status" value="2"/>
</dbReference>
<dbReference type="PANTHER" id="PTHR12558">
    <property type="entry name" value="CELL DIVISION CYCLE 16,23,27"/>
    <property type="match status" value="1"/>
</dbReference>
<evidence type="ECO:0000256" key="1">
    <source>
        <dbReference type="PROSITE-ProRule" id="PRU00339"/>
    </source>
</evidence>